<dbReference type="InterPro" id="IPR023753">
    <property type="entry name" value="FAD/NAD-binding_dom"/>
</dbReference>
<keyword evidence="2" id="KW-0560">Oxidoreductase</keyword>
<name>A0A9X7JSH5_9ACTN</name>
<dbReference type="SUPFAM" id="SSF53335">
    <property type="entry name" value="S-adenosyl-L-methionine-dependent methyltransferases"/>
    <property type="match status" value="1"/>
</dbReference>
<accession>A0A9X7JSH5</accession>
<dbReference type="GO" id="GO:0032259">
    <property type="term" value="P:methylation"/>
    <property type="evidence" value="ECO:0007669"/>
    <property type="project" value="UniProtKB-KW"/>
</dbReference>
<evidence type="ECO:0000256" key="2">
    <source>
        <dbReference type="ARBA" id="ARBA00023002"/>
    </source>
</evidence>
<dbReference type="InterPro" id="IPR036188">
    <property type="entry name" value="FAD/NAD-bd_sf"/>
</dbReference>
<dbReference type="Pfam" id="PF13649">
    <property type="entry name" value="Methyltransf_25"/>
    <property type="match status" value="1"/>
</dbReference>
<dbReference type="OrthoDB" id="9786503at2"/>
<evidence type="ECO:0000313" key="7">
    <source>
        <dbReference type="Proteomes" id="UP000242427"/>
    </source>
</evidence>
<keyword evidence="6" id="KW-0489">Methyltransferase</keyword>
<dbReference type="PRINTS" id="PR00368">
    <property type="entry name" value="FADPNR"/>
</dbReference>
<evidence type="ECO:0000259" key="5">
    <source>
        <dbReference type="Pfam" id="PF13649"/>
    </source>
</evidence>
<evidence type="ECO:0000313" key="6">
    <source>
        <dbReference type="EMBL" id="PSJ29085.1"/>
    </source>
</evidence>
<dbReference type="RefSeq" id="WP_106675302.1">
    <property type="nucleotide sequence ID" value="NZ_PXWG01000014.1"/>
</dbReference>
<evidence type="ECO:0000259" key="4">
    <source>
        <dbReference type="Pfam" id="PF07992"/>
    </source>
</evidence>
<dbReference type="Pfam" id="PF07992">
    <property type="entry name" value="Pyr_redox_2"/>
    <property type="match status" value="1"/>
</dbReference>
<evidence type="ECO:0000256" key="3">
    <source>
        <dbReference type="ARBA" id="ARBA00048132"/>
    </source>
</evidence>
<feature type="domain" description="FAD/NAD(P)-binding" evidence="4">
    <location>
        <begin position="5"/>
        <end position="283"/>
    </location>
</feature>
<dbReference type="GO" id="GO:0004791">
    <property type="term" value="F:thioredoxin-disulfide reductase (NADPH) activity"/>
    <property type="evidence" value="ECO:0007669"/>
    <property type="project" value="UniProtKB-EC"/>
</dbReference>
<dbReference type="Proteomes" id="UP000242427">
    <property type="component" value="Unassembled WGS sequence"/>
</dbReference>
<reference evidence="6 7" key="1">
    <citation type="submission" date="2018-03" db="EMBL/GenBank/DDBJ databases">
        <title>Chitinolytic properties of Streptosporangium nondiastaticum TBG75A20.</title>
        <authorList>
            <person name="Gayathri V."/>
            <person name="Shiburaj S."/>
        </authorList>
    </citation>
    <scope>NUCLEOTIDE SEQUENCE [LARGE SCALE GENOMIC DNA]</scope>
    <source>
        <strain evidence="6 7">TBG75A20</strain>
    </source>
</reference>
<feature type="domain" description="Methyltransferase" evidence="5">
    <location>
        <begin position="349"/>
        <end position="440"/>
    </location>
</feature>
<dbReference type="CDD" id="cd02440">
    <property type="entry name" value="AdoMet_MTases"/>
    <property type="match status" value="1"/>
</dbReference>
<comment type="caution">
    <text evidence="6">The sequence shown here is derived from an EMBL/GenBank/DDBJ whole genome shotgun (WGS) entry which is preliminary data.</text>
</comment>
<evidence type="ECO:0000256" key="1">
    <source>
        <dbReference type="ARBA" id="ARBA00022630"/>
    </source>
</evidence>
<dbReference type="Gene3D" id="3.50.50.60">
    <property type="entry name" value="FAD/NAD(P)-binding domain"/>
    <property type="match status" value="2"/>
</dbReference>
<keyword evidence="1" id="KW-0285">Flavoprotein</keyword>
<proteinExistence type="predicted"/>
<dbReference type="EMBL" id="PXWG01000014">
    <property type="protein sequence ID" value="PSJ29085.1"/>
    <property type="molecule type" value="Genomic_DNA"/>
</dbReference>
<dbReference type="InterPro" id="IPR041698">
    <property type="entry name" value="Methyltransf_25"/>
</dbReference>
<dbReference type="GO" id="GO:0008168">
    <property type="term" value="F:methyltransferase activity"/>
    <property type="evidence" value="ECO:0007669"/>
    <property type="project" value="UniProtKB-KW"/>
</dbReference>
<dbReference type="PRINTS" id="PR00469">
    <property type="entry name" value="PNDRDTASEII"/>
</dbReference>
<dbReference type="SUPFAM" id="SSF51905">
    <property type="entry name" value="FAD/NAD(P)-binding domain"/>
    <property type="match status" value="1"/>
</dbReference>
<comment type="catalytic activity">
    <reaction evidence="3">
        <text>[thioredoxin]-dithiol + NADP(+) = [thioredoxin]-disulfide + NADPH + H(+)</text>
        <dbReference type="Rhea" id="RHEA:20345"/>
        <dbReference type="Rhea" id="RHEA-COMP:10698"/>
        <dbReference type="Rhea" id="RHEA-COMP:10700"/>
        <dbReference type="ChEBI" id="CHEBI:15378"/>
        <dbReference type="ChEBI" id="CHEBI:29950"/>
        <dbReference type="ChEBI" id="CHEBI:50058"/>
        <dbReference type="ChEBI" id="CHEBI:57783"/>
        <dbReference type="ChEBI" id="CHEBI:58349"/>
        <dbReference type="EC" id="1.8.1.9"/>
    </reaction>
</comment>
<keyword evidence="7" id="KW-1185">Reference proteome</keyword>
<gene>
    <name evidence="6" type="ORF">B7P34_09070</name>
</gene>
<organism evidence="6 7">
    <name type="scientific">Streptosporangium nondiastaticum</name>
    <dbReference type="NCBI Taxonomy" id="35764"/>
    <lineage>
        <taxon>Bacteria</taxon>
        <taxon>Bacillati</taxon>
        <taxon>Actinomycetota</taxon>
        <taxon>Actinomycetes</taxon>
        <taxon>Streptosporangiales</taxon>
        <taxon>Streptosporangiaceae</taxon>
        <taxon>Streptosporangium</taxon>
    </lineage>
</organism>
<keyword evidence="6" id="KW-0808">Transferase</keyword>
<dbReference type="AlphaFoldDB" id="A0A9X7JSH5"/>
<dbReference type="Gene3D" id="3.40.50.150">
    <property type="entry name" value="Vaccinia Virus protein VP39"/>
    <property type="match status" value="1"/>
</dbReference>
<dbReference type="PANTHER" id="PTHR48105">
    <property type="entry name" value="THIOREDOXIN REDUCTASE 1-RELATED-RELATED"/>
    <property type="match status" value="1"/>
</dbReference>
<protein>
    <submittedName>
        <fullName evidence="6">SAM-dependent methyltransferase</fullName>
    </submittedName>
</protein>
<dbReference type="InterPro" id="IPR050097">
    <property type="entry name" value="Ferredoxin-NADP_redctase_2"/>
</dbReference>
<sequence length="515" mass="54097">MTQKFDVAVLGGGAAGLSGALTLGRARRSVAVVDAGSPRNAPSAAVHGFLSRDGISPRELARIGRAEVERYGGLVLKATAVEARRDDNVFTVVLDDGRSVTARRLLVTTGLADELPGIPGVAERWGRDVVHCPHCHGWELRDQPVGVIATHPQWAVRQALMFRQLASEVTFFQHTAPALTEQQVAQLAAWGIGVVDGTVDSLDVTGDRITGVRLADGTVAACSVVVVAPRLAANSGVLTGLGIEPVPNPMGIGEAIAADPTGLTEVPGVWVAGNVTDLGAQVMASAAGGAAAATAINADLVAEDTRLIDRLMSGDYWEEQYGSGKRVWSGKPNPQVVVTAAGLPPGTALDVGSGEGADSIWLASRGWKVTAVDMAQAGLDRAAQSAAEVGVDVTWQQADITEWDPAPAQYDLVSVQFLQLPRPARDALYRRLAEAVRPGGTLLIVGHHPADLEVKTLHRPRLRHLMFTAEEVATALDPSAWDITTTAQERPGTDSDGHQITLTDAVLRAVRREAG</sequence>
<dbReference type="InterPro" id="IPR029063">
    <property type="entry name" value="SAM-dependent_MTases_sf"/>
</dbReference>